<feature type="compositionally biased region" description="Basic and acidic residues" evidence="6">
    <location>
        <begin position="88"/>
        <end position="100"/>
    </location>
</feature>
<keyword evidence="4" id="KW-0375">Hydrogen ion transport</keyword>
<dbReference type="Pfam" id="PF03179">
    <property type="entry name" value="V-ATPase_G"/>
    <property type="match status" value="1"/>
</dbReference>
<dbReference type="AlphaFoldDB" id="A0A9Q0KAJ5"/>
<keyword evidence="5" id="KW-0406">Ion transport</keyword>
<evidence type="ECO:0000256" key="4">
    <source>
        <dbReference type="ARBA" id="ARBA00022781"/>
    </source>
</evidence>
<evidence type="ECO:0000256" key="3">
    <source>
        <dbReference type="ARBA" id="ARBA00022448"/>
    </source>
</evidence>
<comment type="similarity">
    <text evidence="2">Belongs to the V-ATPase G subunit family.</text>
</comment>
<evidence type="ECO:0008006" key="9">
    <source>
        <dbReference type="Google" id="ProtNLM"/>
    </source>
</evidence>
<evidence type="ECO:0000256" key="2">
    <source>
        <dbReference type="ARBA" id="ARBA00010066"/>
    </source>
</evidence>
<feature type="region of interest" description="Disordered" evidence="6">
    <location>
        <begin position="88"/>
        <end position="116"/>
    </location>
</feature>
<dbReference type="InterPro" id="IPR005124">
    <property type="entry name" value="V-ATPase_G"/>
</dbReference>
<evidence type="ECO:0000313" key="8">
    <source>
        <dbReference type="Proteomes" id="UP001141806"/>
    </source>
</evidence>
<comment type="function">
    <text evidence="1">Catalytic subunit of the peripheral V1 complex of vacuolar ATPase (V-ATPase). V-ATPase is responsible for acidifying a variety of intracellular compartments in eukaryotic cells.</text>
</comment>
<comment type="caution">
    <text evidence="7">The sequence shown here is derived from an EMBL/GenBank/DDBJ whole genome shotgun (WGS) entry which is preliminary data.</text>
</comment>
<sequence length="116" mass="13094">MLLLKRFRFFSITFRQSSDCTVASSFGSHCHKVTMDSMKGQGGIQMLLTAEQEAQQIVTSARNLKMKRLKQAKDEAEKEASQYRAHLEAEHQKNVSETKDNSGSNCEINARSKPLN</sequence>
<accession>A0A9Q0KAJ5</accession>
<keyword evidence="3" id="KW-0813">Transport</keyword>
<dbReference type="PANTHER" id="PTHR12713:SF27">
    <property type="entry name" value="V-TYPE PROTON ATPASE SUBUNIT G3"/>
    <property type="match status" value="1"/>
</dbReference>
<keyword evidence="8" id="KW-1185">Reference proteome</keyword>
<evidence type="ECO:0000256" key="5">
    <source>
        <dbReference type="ARBA" id="ARBA00023065"/>
    </source>
</evidence>
<dbReference type="GO" id="GO:0000221">
    <property type="term" value="C:vacuolar proton-transporting V-type ATPase, V1 domain"/>
    <property type="evidence" value="ECO:0007669"/>
    <property type="project" value="TreeGrafter"/>
</dbReference>
<reference evidence="7" key="1">
    <citation type="journal article" date="2023" name="Plant J.">
        <title>The genome of the king protea, Protea cynaroides.</title>
        <authorList>
            <person name="Chang J."/>
            <person name="Duong T.A."/>
            <person name="Schoeman C."/>
            <person name="Ma X."/>
            <person name="Roodt D."/>
            <person name="Barker N."/>
            <person name="Li Z."/>
            <person name="Van de Peer Y."/>
            <person name="Mizrachi E."/>
        </authorList>
    </citation>
    <scope>NUCLEOTIDE SEQUENCE</scope>
    <source>
        <tissue evidence="7">Young leaves</tissue>
    </source>
</reference>
<evidence type="ECO:0000256" key="6">
    <source>
        <dbReference type="SAM" id="MobiDB-lite"/>
    </source>
</evidence>
<dbReference type="EMBL" id="JAMYWD010000007">
    <property type="protein sequence ID" value="KAJ4966948.1"/>
    <property type="molecule type" value="Genomic_DNA"/>
</dbReference>
<dbReference type="GO" id="GO:0016887">
    <property type="term" value="F:ATP hydrolysis activity"/>
    <property type="evidence" value="ECO:0007669"/>
    <property type="project" value="TreeGrafter"/>
</dbReference>
<protein>
    <recommendedName>
        <fullName evidence="9">V-type proton ATPase subunit G</fullName>
    </recommendedName>
</protein>
<dbReference type="Gene3D" id="1.20.5.620">
    <property type="entry name" value="F1F0 ATP synthase subunit B, membrane domain"/>
    <property type="match status" value="1"/>
</dbReference>
<name>A0A9Q0KAJ5_9MAGN</name>
<dbReference type="Proteomes" id="UP001141806">
    <property type="component" value="Unassembled WGS sequence"/>
</dbReference>
<evidence type="ECO:0000256" key="1">
    <source>
        <dbReference type="ARBA" id="ARBA00003847"/>
    </source>
</evidence>
<proteinExistence type="inferred from homology"/>
<dbReference type="GO" id="GO:0046961">
    <property type="term" value="F:proton-transporting ATPase activity, rotational mechanism"/>
    <property type="evidence" value="ECO:0007669"/>
    <property type="project" value="InterPro"/>
</dbReference>
<dbReference type="PANTHER" id="PTHR12713">
    <property type="entry name" value="VACUOLAR ATP SYNTHASE SUBUNIT G"/>
    <property type="match status" value="1"/>
</dbReference>
<organism evidence="7 8">
    <name type="scientific">Protea cynaroides</name>
    <dbReference type="NCBI Taxonomy" id="273540"/>
    <lineage>
        <taxon>Eukaryota</taxon>
        <taxon>Viridiplantae</taxon>
        <taxon>Streptophyta</taxon>
        <taxon>Embryophyta</taxon>
        <taxon>Tracheophyta</taxon>
        <taxon>Spermatophyta</taxon>
        <taxon>Magnoliopsida</taxon>
        <taxon>Proteales</taxon>
        <taxon>Proteaceae</taxon>
        <taxon>Protea</taxon>
    </lineage>
</organism>
<evidence type="ECO:0000313" key="7">
    <source>
        <dbReference type="EMBL" id="KAJ4966948.1"/>
    </source>
</evidence>
<gene>
    <name evidence="7" type="ORF">NE237_018797</name>
</gene>
<dbReference type="OrthoDB" id="250802at2759"/>